<proteinExistence type="predicted"/>
<evidence type="ECO:0000313" key="2">
    <source>
        <dbReference type="EMBL" id="MBD2702445.1"/>
    </source>
</evidence>
<gene>
    <name evidence="2" type="ORF">IC229_17485</name>
</gene>
<feature type="transmembrane region" description="Helical" evidence="1">
    <location>
        <begin position="133"/>
        <end position="154"/>
    </location>
</feature>
<keyword evidence="1" id="KW-1133">Transmembrane helix</keyword>
<comment type="caution">
    <text evidence="2">The sequence shown here is derived from an EMBL/GenBank/DDBJ whole genome shotgun (WGS) entry which is preliminary data.</text>
</comment>
<dbReference type="RefSeq" id="WP_190888303.1">
    <property type="nucleotide sequence ID" value="NZ_JACWZY010000015.1"/>
</dbReference>
<sequence length="162" mass="17873">MNPYLPYFFGPQAEYYVQASEEIETGKVQFNGAAFLAGVLWMGYRKMYGQAFITAVIIFAENLAEELIFPPKNQAGNSSAIVTILINLLVGFISNRLYVNHATRRVNRILAENSGASQERLTDLISQQGGVTWYGPFIVLGIILVTAFVFTLIAESLGVKLA</sequence>
<dbReference type="AlphaFoldDB" id="A0A926XYB0"/>
<dbReference type="Pfam" id="PF10947">
    <property type="entry name" value="DUF2628"/>
    <property type="match status" value="1"/>
</dbReference>
<reference evidence="2" key="1">
    <citation type="submission" date="2020-09" db="EMBL/GenBank/DDBJ databases">
        <authorList>
            <person name="Kim M.K."/>
        </authorList>
    </citation>
    <scope>NUCLEOTIDE SEQUENCE</scope>
    <source>
        <strain evidence="2">BT702</strain>
    </source>
</reference>
<keyword evidence="1" id="KW-0472">Membrane</keyword>
<name>A0A926XYB0_9BACT</name>
<keyword evidence="1" id="KW-0812">Transmembrane</keyword>
<dbReference type="Proteomes" id="UP000598820">
    <property type="component" value="Unassembled WGS sequence"/>
</dbReference>
<accession>A0A926XYB0</accession>
<organism evidence="2 3">
    <name type="scientific">Spirosoma profusum</name>
    <dbReference type="NCBI Taxonomy" id="2771354"/>
    <lineage>
        <taxon>Bacteria</taxon>
        <taxon>Pseudomonadati</taxon>
        <taxon>Bacteroidota</taxon>
        <taxon>Cytophagia</taxon>
        <taxon>Cytophagales</taxon>
        <taxon>Cytophagaceae</taxon>
        <taxon>Spirosoma</taxon>
    </lineage>
</organism>
<evidence type="ECO:0000256" key="1">
    <source>
        <dbReference type="SAM" id="Phobius"/>
    </source>
</evidence>
<protein>
    <submittedName>
        <fullName evidence="2">DUF2628 domain-containing protein</fullName>
    </submittedName>
</protein>
<dbReference type="EMBL" id="JACWZY010000015">
    <property type="protein sequence ID" value="MBD2702445.1"/>
    <property type="molecule type" value="Genomic_DNA"/>
</dbReference>
<evidence type="ECO:0000313" key="3">
    <source>
        <dbReference type="Proteomes" id="UP000598820"/>
    </source>
</evidence>
<feature type="transmembrane region" description="Helical" evidence="1">
    <location>
        <begin position="76"/>
        <end position="94"/>
    </location>
</feature>
<keyword evidence="3" id="KW-1185">Reference proteome</keyword>
<dbReference type="InterPro" id="IPR024399">
    <property type="entry name" value="DUF2628"/>
</dbReference>